<feature type="compositionally biased region" description="Gly residues" evidence="1">
    <location>
        <begin position="12"/>
        <end position="25"/>
    </location>
</feature>
<reference evidence="2 3" key="1">
    <citation type="journal article" date="2010" name="Int. J. Syst. Evol. Microbiol.">
        <title>Reclassification of Herbaspirillum putei as a later heterotypic synonym of Herbaspirillum huttiense, with the description of H. huttiense subsp. huttiense subsp. nov. and H. huttiense subsp. putei subsp. nov., comb. nov., and description of Herbaspirillum aquaticum sp. nov.</title>
        <authorList>
            <person name="Dobritsa A.P."/>
            <person name="Reddy M.C."/>
            <person name="Samadpour M."/>
        </authorList>
    </citation>
    <scope>NUCLEOTIDE SEQUENCE [LARGE SCALE GENOMIC DNA]</scope>
    <source>
        <strain evidence="2 3">IEH 4430</strain>
    </source>
</reference>
<feature type="region of interest" description="Disordered" evidence="1">
    <location>
        <begin position="12"/>
        <end position="60"/>
    </location>
</feature>
<sequence length="286" mass="29360">MKFVLMDAATGDGGGAAGGGAGDGGAAAAAAAGAAGGEGGAAAGGQEGAGGQSALSAGGAPEWKLESVPEKFHVKKDDGTFDVEAMLRKTEESRAELEKRMGAGGIRPKDPAEYKLPDMPEALKDVKLETADFAKKAHDLGLSQEQYAGVMAEYLNLLPNLVQGQAQAQSQEVVAQLNELWGESAKANFAGAFTVANRVAEKMGVPFSEVEAAVGNNPMALRILASFADEVSEDKTPAAANNALPAGFSIEAAITSEAYTNSAHPEHKKVTDQVNAWYAKNPNGIK</sequence>
<dbReference type="Proteomes" id="UP000214747">
    <property type="component" value="Unassembled WGS sequence"/>
</dbReference>
<evidence type="ECO:0000313" key="3">
    <source>
        <dbReference type="Proteomes" id="UP000214747"/>
    </source>
</evidence>
<evidence type="ECO:0000256" key="1">
    <source>
        <dbReference type="SAM" id="MobiDB-lite"/>
    </source>
</evidence>
<protein>
    <submittedName>
        <fullName evidence="2">Uncharacterized protein</fullName>
    </submittedName>
</protein>
<accession>A0A225SWH9</accession>
<organism evidence="2 3">
    <name type="scientific">Herbaspirillum aquaticum</name>
    <dbReference type="NCBI Taxonomy" id="568783"/>
    <lineage>
        <taxon>Bacteria</taxon>
        <taxon>Pseudomonadati</taxon>
        <taxon>Pseudomonadota</taxon>
        <taxon>Betaproteobacteria</taxon>
        <taxon>Burkholderiales</taxon>
        <taxon>Oxalobacteraceae</taxon>
        <taxon>Herbaspirillum</taxon>
    </lineage>
</organism>
<gene>
    <name evidence="2" type="ORF">CEJ45_08455</name>
</gene>
<evidence type="ECO:0000313" key="2">
    <source>
        <dbReference type="EMBL" id="OWY35294.1"/>
    </source>
</evidence>
<feature type="compositionally biased region" description="Gly residues" evidence="1">
    <location>
        <begin position="34"/>
        <end position="51"/>
    </location>
</feature>
<comment type="caution">
    <text evidence="2">The sequence shown here is derived from an EMBL/GenBank/DDBJ whole genome shotgun (WGS) entry which is preliminary data.</text>
</comment>
<name>A0A225SWH9_9BURK</name>
<dbReference type="AlphaFoldDB" id="A0A225SWH9"/>
<dbReference type="EMBL" id="NJGV01000006">
    <property type="protein sequence ID" value="OWY35294.1"/>
    <property type="molecule type" value="Genomic_DNA"/>
</dbReference>
<proteinExistence type="predicted"/>
<keyword evidence="3" id="KW-1185">Reference proteome</keyword>